<dbReference type="PANTHER" id="PTHR15173">
    <property type="entry name" value="OREXIN"/>
    <property type="match status" value="1"/>
</dbReference>
<dbReference type="GO" id="GO:0042755">
    <property type="term" value="P:eating behavior"/>
    <property type="evidence" value="ECO:0007669"/>
    <property type="project" value="TreeGrafter"/>
</dbReference>
<evidence type="ECO:0000256" key="6">
    <source>
        <dbReference type="ARBA" id="ARBA00023018"/>
    </source>
</evidence>
<evidence type="ECO:0000256" key="9">
    <source>
        <dbReference type="ARBA" id="ARBA00023320"/>
    </source>
</evidence>
<keyword evidence="8" id="KW-0873">Pyrrolidone carboxylic acid</keyword>
<evidence type="ECO:0000256" key="16">
    <source>
        <dbReference type="ARBA" id="ARBA00034371"/>
    </source>
</evidence>
<evidence type="ECO:0000256" key="7">
    <source>
        <dbReference type="ARBA" id="ARBA00023157"/>
    </source>
</evidence>
<dbReference type="GO" id="GO:0045202">
    <property type="term" value="C:synapse"/>
    <property type="evidence" value="ECO:0007669"/>
    <property type="project" value="UniProtKB-SubCell"/>
</dbReference>
<dbReference type="GO" id="GO:0051971">
    <property type="term" value="P:positive regulation of transmission of nerve impulse"/>
    <property type="evidence" value="ECO:0007669"/>
    <property type="project" value="TreeGrafter"/>
</dbReference>
<dbReference type="InterPro" id="IPR001704">
    <property type="entry name" value="Orexin"/>
</dbReference>
<evidence type="ECO:0000256" key="11">
    <source>
        <dbReference type="ARBA" id="ARBA00034103"/>
    </source>
</evidence>
<keyword evidence="5" id="KW-0256">Endoplasmic reticulum</keyword>
<evidence type="ECO:0000256" key="8">
    <source>
        <dbReference type="ARBA" id="ARBA00023283"/>
    </source>
</evidence>
<evidence type="ECO:0000256" key="12">
    <source>
        <dbReference type="ARBA" id="ARBA00034336"/>
    </source>
</evidence>
<comment type="subcellular location">
    <subcellularLocation>
        <location evidence="2">Cytoplasmic vesicle</location>
    </subcellularLocation>
    <subcellularLocation>
        <location evidence="1">Rough endoplasmic reticulum</location>
    </subcellularLocation>
    <subcellularLocation>
        <location evidence="11">Synapse</location>
    </subcellularLocation>
</comment>
<evidence type="ECO:0000256" key="2">
    <source>
        <dbReference type="ARBA" id="ARBA00004541"/>
    </source>
</evidence>
<evidence type="ECO:0000313" key="20">
    <source>
        <dbReference type="EMBL" id="KAF7697893.1"/>
    </source>
</evidence>
<comment type="function">
    <text evidence="17">Binds to orexin receptors HCRTR1/OX1R and HCRTR2/OX2R with a high affinity. Stimulates food intake. Modulates pituitary luteinizing hormone secretion in an ovarian steroid-dependent manner.</text>
</comment>
<evidence type="ECO:0000256" key="15">
    <source>
        <dbReference type="ARBA" id="ARBA00034367"/>
    </source>
</evidence>
<dbReference type="GO" id="GO:0001659">
    <property type="term" value="P:temperature homeostasis"/>
    <property type="evidence" value="ECO:0007669"/>
    <property type="project" value="TreeGrafter"/>
</dbReference>
<keyword evidence="4" id="KW-0027">Amidation</keyword>
<accession>A0A8T0AY55</accession>
<feature type="signal peptide" evidence="19">
    <location>
        <begin position="1"/>
        <end position="50"/>
    </location>
</feature>
<dbReference type="GO" id="GO:0031771">
    <property type="term" value="F:type 1 orexin receptor binding"/>
    <property type="evidence" value="ECO:0007669"/>
    <property type="project" value="TreeGrafter"/>
</dbReference>
<dbReference type="GO" id="GO:0031772">
    <property type="term" value="F:type 2 orexin receptor binding"/>
    <property type="evidence" value="ECO:0007669"/>
    <property type="project" value="TreeGrafter"/>
</dbReference>
<protein>
    <recommendedName>
        <fullName evidence="12">Hypocretin neuropeptide precursor</fullName>
    </recommendedName>
    <alternativeName>
        <fullName evidence="16">Hypocretin</fullName>
    </alternativeName>
    <alternativeName>
        <fullName evidence="13">Orexin precursor</fullName>
    </alternativeName>
    <alternativeName>
        <fullName evidence="15">Prepro-orexin</fullName>
    </alternativeName>
    <alternativeName>
        <fullName evidence="14">Preprohypocretin</fullName>
    </alternativeName>
</protein>
<evidence type="ECO:0000313" key="21">
    <source>
        <dbReference type="Proteomes" id="UP000606274"/>
    </source>
</evidence>
<keyword evidence="6" id="KW-0770">Synapse</keyword>
<keyword evidence="10" id="KW-0968">Cytoplasmic vesicle</keyword>
<proteinExistence type="inferred from homology"/>
<sequence>MNTEIIKSPYSRMAHVQIKQRGAMRLPGAALAKKVLLLALLVQLTCDAEAMTTSCCARKPHQCTLYELLCRAGHRNLTDPDGKLGRLSSDAAAGILTLGKRKAPETRYQDRLQQFLHSSRNQAAGILTMGKRVAESSLDSEHTALNLDLERPLKYLMQPAHRESRGMHQS</sequence>
<evidence type="ECO:0000256" key="13">
    <source>
        <dbReference type="ARBA" id="ARBA00034351"/>
    </source>
</evidence>
<evidence type="ECO:0000256" key="14">
    <source>
        <dbReference type="ARBA" id="ARBA00034354"/>
    </source>
</evidence>
<keyword evidence="19" id="KW-0732">Signal</keyword>
<evidence type="ECO:0000256" key="18">
    <source>
        <dbReference type="ARBA" id="ARBA00046224"/>
    </source>
</evidence>
<dbReference type="GO" id="GO:0046928">
    <property type="term" value="P:regulation of neurotransmitter secretion"/>
    <property type="evidence" value="ECO:0007669"/>
    <property type="project" value="TreeGrafter"/>
</dbReference>
<reference evidence="20" key="1">
    <citation type="submission" date="2020-08" db="EMBL/GenBank/DDBJ databases">
        <title>Chromosome-level assembly of Southern catfish (Silurus meridionalis) provides insights into visual adaptation to the nocturnal and benthic lifestyles.</title>
        <authorList>
            <person name="Zhang Y."/>
            <person name="Wang D."/>
            <person name="Peng Z."/>
        </authorList>
    </citation>
    <scope>NUCLEOTIDE SEQUENCE</scope>
    <source>
        <strain evidence="20">SWU-2019-XX</strain>
        <tissue evidence="20">Muscle</tissue>
    </source>
</reference>
<comment type="similarity">
    <text evidence="3">Belongs to the orexin family.</text>
</comment>
<evidence type="ECO:0000256" key="3">
    <source>
        <dbReference type="ARBA" id="ARBA00009198"/>
    </source>
</evidence>
<keyword evidence="9" id="KW-0527">Neuropeptide</keyword>
<comment type="caution">
    <text evidence="20">The sequence shown here is derived from an EMBL/GenBank/DDBJ whole genome shotgun (WGS) entry which is preliminary data.</text>
</comment>
<evidence type="ECO:0000256" key="5">
    <source>
        <dbReference type="ARBA" id="ARBA00022824"/>
    </source>
</evidence>
<dbReference type="GO" id="GO:0005184">
    <property type="term" value="F:neuropeptide hormone activity"/>
    <property type="evidence" value="ECO:0007669"/>
    <property type="project" value="TreeGrafter"/>
</dbReference>
<evidence type="ECO:0000256" key="4">
    <source>
        <dbReference type="ARBA" id="ARBA00022815"/>
    </source>
</evidence>
<feature type="chain" id="PRO_5035816830" description="Hypocretin neuropeptide precursor" evidence="19">
    <location>
        <begin position="51"/>
        <end position="170"/>
    </location>
</feature>
<dbReference type="GO" id="GO:0007218">
    <property type="term" value="P:neuropeptide signaling pathway"/>
    <property type="evidence" value="ECO:0007669"/>
    <property type="project" value="UniProtKB-KW"/>
</dbReference>
<comment type="function">
    <text evidence="18">Binds to orexin receptor HCRTR2/OX2R only. Stimulates food intake. Modulates pituitary luteinizing hormone secretion in an ovarian steroid-dependent manner.</text>
</comment>
<name>A0A8T0AY55_SILME</name>
<keyword evidence="21" id="KW-1185">Reference proteome</keyword>
<dbReference type="Proteomes" id="UP000606274">
    <property type="component" value="Unassembled WGS sequence"/>
</dbReference>
<dbReference type="GO" id="GO:0048471">
    <property type="term" value="C:perinuclear region of cytoplasm"/>
    <property type="evidence" value="ECO:0007669"/>
    <property type="project" value="TreeGrafter"/>
</dbReference>
<dbReference type="GO" id="GO:0005791">
    <property type="term" value="C:rough endoplasmic reticulum"/>
    <property type="evidence" value="ECO:0007669"/>
    <property type="project" value="UniProtKB-SubCell"/>
</dbReference>
<dbReference type="EMBL" id="JABFDY010000014">
    <property type="protein sequence ID" value="KAF7697893.1"/>
    <property type="molecule type" value="Genomic_DNA"/>
</dbReference>
<dbReference type="AlphaFoldDB" id="A0A8T0AY55"/>
<keyword evidence="7" id="KW-1015">Disulfide bond</keyword>
<evidence type="ECO:0000256" key="10">
    <source>
        <dbReference type="ARBA" id="ARBA00023329"/>
    </source>
</evidence>
<dbReference type="GO" id="GO:0042594">
    <property type="term" value="P:response to starvation"/>
    <property type="evidence" value="ECO:0007669"/>
    <property type="project" value="TreeGrafter"/>
</dbReference>
<dbReference type="PANTHER" id="PTHR15173:SF2">
    <property type="entry name" value="HYPOCRETIN NEUROPEPTIDE PRECURSOR"/>
    <property type="match status" value="1"/>
</dbReference>
<organism evidence="20 21">
    <name type="scientific">Silurus meridionalis</name>
    <name type="common">Southern catfish</name>
    <name type="synonym">Silurus soldatovi meridionalis</name>
    <dbReference type="NCBI Taxonomy" id="175797"/>
    <lineage>
        <taxon>Eukaryota</taxon>
        <taxon>Metazoa</taxon>
        <taxon>Chordata</taxon>
        <taxon>Craniata</taxon>
        <taxon>Vertebrata</taxon>
        <taxon>Euteleostomi</taxon>
        <taxon>Actinopterygii</taxon>
        <taxon>Neopterygii</taxon>
        <taxon>Teleostei</taxon>
        <taxon>Ostariophysi</taxon>
        <taxon>Siluriformes</taxon>
        <taxon>Siluridae</taxon>
        <taxon>Silurus</taxon>
    </lineage>
</organism>
<dbReference type="Pfam" id="PF02072">
    <property type="entry name" value="Orexin"/>
    <property type="match status" value="1"/>
</dbReference>
<evidence type="ECO:0000256" key="17">
    <source>
        <dbReference type="ARBA" id="ARBA00045659"/>
    </source>
</evidence>
<dbReference type="GO" id="GO:0031410">
    <property type="term" value="C:cytoplasmic vesicle"/>
    <property type="evidence" value="ECO:0007669"/>
    <property type="project" value="UniProtKB-SubCell"/>
</dbReference>
<evidence type="ECO:0000256" key="1">
    <source>
        <dbReference type="ARBA" id="ARBA00004427"/>
    </source>
</evidence>
<gene>
    <name evidence="20" type="ORF">HF521_004403</name>
</gene>
<dbReference type="GO" id="GO:0030431">
    <property type="term" value="P:sleep"/>
    <property type="evidence" value="ECO:0007669"/>
    <property type="project" value="TreeGrafter"/>
</dbReference>
<evidence type="ECO:0000256" key="19">
    <source>
        <dbReference type="SAM" id="SignalP"/>
    </source>
</evidence>